<protein>
    <submittedName>
        <fullName evidence="2">Uncharacterized protein</fullName>
    </submittedName>
</protein>
<evidence type="ECO:0000313" key="3">
    <source>
        <dbReference type="Proteomes" id="UP001165082"/>
    </source>
</evidence>
<organism evidence="2 3">
    <name type="scientific">Triparma retinervis</name>
    <dbReference type="NCBI Taxonomy" id="2557542"/>
    <lineage>
        <taxon>Eukaryota</taxon>
        <taxon>Sar</taxon>
        <taxon>Stramenopiles</taxon>
        <taxon>Ochrophyta</taxon>
        <taxon>Bolidophyceae</taxon>
        <taxon>Parmales</taxon>
        <taxon>Triparmaceae</taxon>
        <taxon>Triparma</taxon>
    </lineage>
</organism>
<dbReference type="OrthoDB" id="10301962at2759"/>
<gene>
    <name evidence="2" type="ORF">TrRE_jg4699</name>
</gene>
<name>A0A9W6ZFH1_9STRA</name>
<proteinExistence type="predicted"/>
<dbReference type="EMBL" id="BRXZ01001934">
    <property type="protein sequence ID" value="GMH50138.1"/>
    <property type="molecule type" value="Genomic_DNA"/>
</dbReference>
<feature type="region of interest" description="Disordered" evidence="1">
    <location>
        <begin position="65"/>
        <end position="84"/>
    </location>
</feature>
<evidence type="ECO:0000256" key="1">
    <source>
        <dbReference type="SAM" id="MobiDB-lite"/>
    </source>
</evidence>
<keyword evidence="3" id="KW-1185">Reference proteome</keyword>
<sequence>MAGLIQHPIATYSGVVTDILEREFFSPASLPFPCPCSVPEGAAIMERMVYEVTVETEALDGASGSVATITPPKRPKSGTGGANSSLSVSKCIVYVYHSGPTEGTADIGMHDVVQIEGRLCEGEDRSSTDEWDGMDVEAAIGLPPSQKDDEKPEKLGVSEIHCTSISVGRTAPPLTVDQVNHLKAGSTYEAFVNFLCGSSPTGMGRLRAAIFAAWVMGWREGDGEDIGGVDLIIDGDRDGFMKLARYFASSGILEIDGAKECHLSKREGRIKGGPQMGEGGMVVVSGTMSAEVAEVVRTKRVRCLFQYGEGMMNADLRFLDFNPSSKRRNNRGNVYMKSPSDGWIGLSETLNGSVLTEFVDYVNYIRASRPDVTFGDAGCKAIEDTFVSMRQKFAEGGPKISEHDLETWMVILRGRVRGRGGGEVQEGDVEWAVNTWKEGRANVE</sequence>
<evidence type="ECO:0000313" key="2">
    <source>
        <dbReference type="EMBL" id="GMH50138.1"/>
    </source>
</evidence>
<comment type="caution">
    <text evidence="2">The sequence shown here is derived from an EMBL/GenBank/DDBJ whole genome shotgun (WGS) entry which is preliminary data.</text>
</comment>
<dbReference type="AlphaFoldDB" id="A0A9W6ZFH1"/>
<accession>A0A9W6ZFH1</accession>
<dbReference type="Proteomes" id="UP001165082">
    <property type="component" value="Unassembled WGS sequence"/>
</dbReference>
<reference evidence="2" key="1">
    <citation type="submission" date="2022-07" db="EMBL/GenBank/DDBJ databases">
        <title>Genome analysis of Parmales, a sister group of diatoms, reveals the evolutionary specialization of diatoms from phago-mixotrophs to photoautotrophs.</title>
        <authorList>
            <person name="Ban H."/>
            <person name="Sato S."/>
            <person name="Yoshikawa S."/>
            <person name="Kazumasa Y."/>
            <person name="Nakamura Y."/>
            <person name="Ichinomiya M."/>
            <person name="Saitoh K."/>
            <person name="Sato N."/>
            <person name="Blanc-Mathieu R."/>
            <person name="Endo H."/>
            <person name="Kuwata A."/>
            <person name="Ogata H."/>
        </authorList>
    </citation>
    <scope>NUCLEOTIDE SEQUENCE</scope>
</reference>